<dbReference type="InterPro" id="IPR015424">
    <property type="entry name" value="PyrdxlP-dep_Trfase"/>
</dbReference>
<comment type="caution">
    <text evidence="8">The sequence shown here is derived from an EMBL/GenBank/DDBJ whole genome shotgun (WGS) entry which is preliminary data.</text>
</comment>
<comment type="similarity">
    <text evidence="2">Belongs to the class-I pyridoxal-phosphate-dependent aminotransferase family.</text>
</comment>
<gene>
    <name evidence="8" type="ORF">H4W34_005700</name>
</gene>
<dbReference type="EMBL" id="JADBDZ010000001">
    <property type="protein sequence ID" value="MBE1535867.1"/>
    <property type="molecule type" value="Genomic_DNA"/>
</dbReference>
<name>A0ABR9JZ74_9ACTN</name>
<keyword evidence="9" id="KW-1185">Reference proteome</keyword>
<dbReference type="GO" id="GO:0004069">
    <property type="term" value="F:L-aspartate:2-oxoglutarate aminotransferase activity"/>
    <property type="evidence" value="ECO:0007669"/>
    <property type="project" value="UniProtKB-EC"/>
</dbReference>
<feature type="compositionally biased region" description="Low complexity" evidence="6">
    <location>
        <begin position="1"/>
        <end position="27"/>
    </location>
</feature>
<evidence type="ECO:0000256" key="4">
    <source>
        <dbReference type="ARBA" id="ARBA00022679"/>
    </source>
</evidence>
<evidence type="ECO:0000259" key="7">
    <source>
        <dbReference type="Pfam" id="PF00155"/>
    </source>
</evidence>
<accession>A0ABR9JZ74</accession>
<protein>
    <submittedName>
        <fullName evidence="8">Aspartate aminotransferase</fullName>
        <ecNumber evidence="8">2.6.1.1</ecNumber>
    </submittedName>
</protein>
<dbReference type="InterPro" id="IPR015421">
    <property type="entry name" value="PyrdxlP-dep_Trfase_major"/>
</dbReference>
<comment type="cofactor">
    <cofactor evidence="1">
        <name>pyridoxal 5'-phosphate</name>
        <dbReference type="ChEBI" id="CHEBI:597326"/>
    </cofactor>
</comment>
<evidence type="ECO:0000256" key="5">
    <source>
        <dbReference type="ARBA" id="ARBA00022898"/>
    </source>
</evidence>
<dbReference type="PANTHER" id="PTHR46383:SF1">
    <property type="entry name" value="ASPARTATE AMINOTRANSFERASE"/>
    <property type="match status" value="1"/>
</dbReference>
<feature type="compositionally biased region" description="Low complexity" evidence="6">
    <location>
        <begin position="79"/>
        <end position="97"/>
    </location>
</feature>
<dbReference type="RefSeq" id="WP_192761992.1">
    <property type="nucleotide sequence ID" value="NZ_JADBDZ010000001.1"/>
</dbReference>
<dbReference type="Gene3D" id="3.40.640.10">
    <property type="entry name" value="Type I PLP-dependent aspartate aminotransferase-like (Major domain)"/>
    <property type="match status" value="1"/>
</dbReference>
<keyword evidence="5" id="KW-0663">Pyridoxal phosphate</keyword>
<evidence type="ECO:0000313" key="8">
    <source>
        <dbReference type="EMBL" id="MBE1535867.1"/>
    </source>
</evidence>
<evidence type="ECO:0000256" key="3">
    <source>
        <dbReference type="ARBA" id="ARBA00022576"/>
    </source>
</evidence>
<reference evidence="8 9" key="1">
    <citation type="submission" date="2020-10" db="EMBL/GenBank/DDBJ databases">
        <title>Sequencing the genomes of 1000 actinobacteria strains.</title>
        <authorList>
            <person name="Klenk H.-P."/>
        </authorList>
    </citation>
    <scope>NUCLEOTIDE SEQUENCE [LARGE SCALE GENOMIC DNA]</scope>
    <source>
        <strain evidence="8 9">DSM 46744</strain>
    </source>
</reference>
<feature type="region of interest" description="Disordered" evidence="6">
    <location>
        <begin position="1"/>
        <end position="52"/>
    </location>
</feature>
<dbReference type="Proteomes" id="UP000627838">
    <property type="component" value="Unassembled WGS sequence"/>
</dbReference>
<dbReference type="InterPro" id="IPR050596">
    <property type="entry name" value="AspAT/PAT-like"/>
</dbReference>
<dbReference type="Pfam" id="PF00155">
    <property type="entry name" value="Aminotran_1_2"/>
    <property type="match status" value="1"/>
</dbReference>
<evidence type="ECO:0000313" key="9">
    <source>
        <dbReference type="Proteomes" id="UP000627838"/>
    </source>
</evidence>
<evidence type="ECO:0000256" key="2">
    <source>
        <dbReference type="ARBA" id="ARBA00007441"/>
    </source>
</evidence>
<dbReference type="Gene3D" id="3.90.1150.10">
    <property type="entry name" value="Aspartate Aminotransferase, domain 1"/>
    <property type="match status" value="1"/>
</dbReference>
<dbReference type="EC" id="2.6.1.1" evidence="8"/>
<dbReference type="PANTHER" id="PTHR46383">
    <property type="entry name" value="ASPARTATE AMINOTRANSFERASE"/>
    <property type="match status" value="1"/>
</dbReference>
<dbReference type="InterPro" id="IPR015422">
    <property type="entry name" value="PyrdxlP-dep_Trfase_small"/>
</dbReference>
<evidence type="ECO:0000256" key="1">
    <source>
        <dbReference type="ARBA" id="ARBA00001933"/>
    </source>
</evidence>
<dbReference type="InterPro" id="IPR004839">
    <property type="entry name" value="Aminotransferase_I/II_large"/>
</dbReference>
<dbReference type="SUPFAM" id="SSF53383">
    <property type="entry name" value="PLP-dependent transferases"/>
    <property type="match status" value="1"/>
</dbReference>
<feature type="region of interest" description="Disordered" evidence="6">
    <location>
        <begin position="79"/>
        <end position="101"/>
    </location>
</feature>
<proteinExistence type="inferred from homology"/>
<keyword evidence="3 8" id="KW-0032">Aminotransferase</keyword>
<dbReference type="CDD" id="cd00609">
    <property type="entry name" value="AAT_like"/>
    <property type="match status" value="1"/>
</dbReference>
<evidence type="ECO:0000256" key="6">
    <source>
        <dbReference type="SAM" id="MobiDB-lite"/>
    </source>
</evidence>
<organism evidence="8 9">
    <name type="scientific">Actinomadura algeriensis</name>
    <dbReference type="NCBI Taxonomy" id="1679523"/>
    <lineage>
        <taxon>Bacteria</taxon>
        <taxon>Bacillati</taxon>
        <taxon>Actinomycetota</taxon>
        <taxon>Actinomycetes</taxon>
        <taxon>Streptosporangiales</taxon>
        <taxon>Thermomonosporaceae</taxon>
        <taxon>Actinomadura</taxon>
    </lineage>
</organism>
<keyword evidence="4 8" id="KW-0808">Transferase</keyword>
<feature type="domain" description="Aminotransferase class I/classII large" evidence="7">
    <location>
        <begin position="146"/>
        <end position="476"/>
    </location>
</feature>
<sequence length="527" mass="53753">MPAHNPTASADAPVPDASAAEAESDTPLDTSATAEADPGAAPRATSTAGTPVLGAAAPDTAALDTAALDASALDAPVLDSSALGRPAPGRPGDARPVPFTPRPVPLSATLAVNEALARKRSEGIEVLPLGFGEAGVPIHPALTRELAAAADRGAYGPVAGSGELRAAAAGYWTRRGVPADPDAVVCGPGSKPLLYALLASIGGDVVVPAPSWVSYAAQASLLGGEPLRVATPPGEGGVPSPALLADAVVRARARGRSVRSVIVTLPDNPTGTLASEETVRRLCAVARDLDLLIVSDEIYRDLVHDPARTVHSPARYAPERTVVTTALSKSLAAGGWRLGVARLPDGPFGRALRDSLLGVASEVWSSAPAPMQHAAAYAFAEPPELVEHVDRSRRLHAAVTGAVADRFAAAGARVRRPEAAFYVYPDFGPLRDALGAGHGVRTAADLTGLLLERYGVGVLPGCAFGDDPGALRMRVAPSLLYGRDDEERLAALASPDPAALPWIAGALDRLGEVLGDLLETVGEPALA</sequence>